<evidence type="ECO:0000256" key="2">
    <source>
        <dbReference type="SAM" id="Phobius"/>
    </source>
</evidence>
<protein>
    <submittedName>
        <fullName evidence="3">Uncharacterized protein</fullName>
    </submittedName>
</protein>
<dbReference type="AlphaFoldDB" id="A0A5P2DKJ6"/>
<accession>A0A5P2DKJ6</accession>
<feature type="region of interest" description="Disordered" evidence="1">
    <location>
        <begin position="420"/>
        <end position="462"/>
    </location>
</feature>
<reference evidence="3 4" key="1">
    <citation type="submission" date="2018-05" db="EMBL/GenBank/DDBJ databases">
        <title>Streptomyces venezuelae.</title>
        <authorList>
            <person name="Kim W."/>
            <person name="Lee N."/>
            <person name="Cho B.-K."/>
        </authorList>
    </citation>
    <scope>NUCLEOTIDE SEQUENCE [LARGE SCALE GENOMIC DNA]</scope>
    <source>
        <strain evidence="3 4">ATCC 21018</strain>
    </source>
</reference>
<feature type="transmembrane region" description="Helical" evidence="2">
    <location>
        <begin position="85"/>
        <end position="105"/>
    </location>
</feature>
<keyword evidence="2" id="KW-1133">Transmembrane helix</keyword>
<feature type="transmembrane region" description="Helical" evidence="2">
    <location>
        <begin position="117"/>
        <end position="140"/>
    </location>
</feature>
<feature type="transmembrane region" description="Helical" evidence="2">
    <location>
        <begin position="177"/>
        <end position="196"/>
    </location>
</feature>
<feature type="compositionally biased region" description="Basic and acidic residues" evidence="1">
    <location>
        <begin position="344"/>
        <end position="360"/>
    </location>
</feature>
<feature type="transmembrane region" description="Helical" evidence="2">
    <location>
        <begin position="146"/>
        <end position="165"/>
    </location>
</feature>
<evidence type="ECO:0000256" key="1">
    <source>
        <dbReference type="SAM" id="MobiDB-lite"/>
    </source>
</evidence>
<dbReference type="Proteomes" id="UP000324101">
    <property type="component" value="Chromosome"/>
</dbReference>
<gene>
    <name evidence="3" type="ORF">DEJ51_14650</name>
</gene>
<name>A0A5P2DKJ6_STRVZ</name>
<dbReference type="EMBL" id="CP029189">
    <property type="protein sequence ID" value="QES55273.1"/>
    <property type="molecule type" value="Genomic_DNA"/>
</dbReference>
<keyword evidence="2" id="KW-0812">Transmembrane</keyword>
<sequence>MLIDGRSEGKAWSYQEFRSILSREGVPEDNPVRWLGEDETVWPDRAGLRRTTGFFMVVGLLATAYPLFKIGASDSNEALTYGGRIAGFTILAVAVMEVVAAAAAVDYWGGRRWRYSGVAVLIGVLIALFCSLSILVLQIGEQLNRYTAIGIALGVWSVAALWELLECRAWKGLRVPKSIAIGVVVSVLLAGSNLAYSQIYVPYVTTPLILGGAEFKESNMKQGGSLYVTVHLSVKNAGQVPVYLLGSIYWIHGAPASPPDVELSQYDLIDDGEFVTPVGRVLNPGEEVAQDAVVEIQHPENRKEHPYEALRAETEVYVIRKDRMTLSPDYQRSRVDDAARIVKEDGDGAPKGAAYRDRSQMENSSEILNATRGPQRITVWKVDSGDWPRFNVDVSPPGERIDYGGPHPLENQEAIERYGLSREHGSMAQTPYPELLEKARATEKGAAPPSTAAPTPPPPQAR</sequence>
<organism evidence="3 4">
    <name type="scientific">Streptomyces venezuelae</name>
    <dbReference type="NCBI Taxonomy" id="54571"/>
    <lineage>
        <taxon>Bacteria</taxon>
        <taxon>Bacillati</taxon>
        <taxon>Actinomycetota</taxon>
        <taxon>Actinomycetes</taxon>
        <taxon>Kitasatosporales</taxon>
        <taxon>Streptomycetaceae</taxon>
        <taxon>Streptomyces</taxon>
    </lineage>
</organism>
<proteinExistence type="predicted"/>
<keyword evidence="2" id="KW-0472">Membrane</keyword>
<feature type="transmembrane region" description="Helical" evidence="2">
    <location>
        <begin position="54"/>
        <end position="73"/>
    </location>
</feature>
<evidence type="ECO:0000313" key="4">
    <source>
        <dbReference type="Proteomes" id="UP000324101"/>
    </source>
</evidence>
<evidence type="ECO:0000313" key="3">
    <source>
        <dbReference type="EMBL" id="QES55273.1"/>
    </source>
</evidence>
<feature type="region of interest" description="Disordered" evidence="1">
    <location>
        <begin position="344"/>
        <end position="363"/>
    </location>
</feature>